<reference evidence="3 4" key="1">
    <citation type="journal article" date="2020" name="Biotechnol. Biofuels">
        <title>New insights from the biogas microbiome by comprehensive genome-resolved metagenomics of nearly 1600 species originating from multiple anaerobic digesters.</title>
        <authorList>
            <person name="Campanaro S."/>
            <person name="Treu L."/>
            <person name="Rodriguez-R L.M."/>
            <person name="Kovalovszki A."/>
            <person name="Ziels R.M."/>
            <person name="Maus I."/>
            <person name="Zhu X."/>
            <person name="Kougias P.G."/>
            <person name="Basile A."/>
            <person name="Luo G."/>
            <person name="Schluter A."/>
            <person name="Konstantinidis K.T."/>
            <person name="Angelidaki I."/>
        </authorList>
    </citation>
    <scope>NUCLEOTIDE SEQUENCE [LARGE SCALE GENOMIC DNA]</scope>
    <source>
        <strain evidence="3">AS27yjCOA_202</strain>
    </source>
</reference>
<dbReference type="Proteomes" id="UP000590542">
    <property type="component" value="Unassembled WGS sequence"/>
</dbReference>
<keyword evidence="1" id="KW-0472">Membrane</keyword>
<feature type="domain" description="DUF4349" evidence="2">
    <location>
        <begin position="69"/>
        <end position="276"/>
    </location>
</feature>
<gene>
    <name evidence="3" type="ORF">GYA37_03915</name>
</gene>
<organism evidence="3 4">
    <name type="scientific">candidate division WWE3 bacterium</name>
    <dbReference type="NCBI Taxonomy" id="2053526"/>
    <lineage>
        <taxon>Bacteria</taxon>
        <taxon>Katanobacteria</taxon>
    </lineage>
</organism>
<keyword evidence="1" id="KW-1133">Transmembrane helix</keyword>
<feature type="transmembrane region" description="Helical" evidence="1">
    <location>
        <begin position="250"/>
        <end position="277"/>
    </location>
</feature>
<evidence type="ECO:0000313" key="4">
    <source>
        <dbReference type="Proteomes" id="UP000590542"/>
    </source>
</evidence>
<evidence type="ECO:0000256" key="1">
    <source>
        <dbReference type="SAM" id="Phobius"/>
    </source>
</evidence>
<keyword evidence="1" id="KW-0812">Transmembrane</keyword>
<comment type="caution">
    <text evidence="3">The sequence shown here is derived from an EMBL/GenBank/DDBJ whole genome shotgun (WGS) entry which is preliminary data.</text>
</comment>
<name>A0A7X9E7J6_UNCKA</name>
<evidence type="ECO:0000313" key="3">
    <source>
        <dbReference type="EMBL" id="NMB91960.1"/>
    </source>
</evidence>
<evidence type="ECO:0000259" key="2">
    <source>
        <dbReference type="Pfam" id="PF14257"/>
    </source>
</evidence>
<protein>
    <submittedName>
        <fullName evidence="3">DUF4349 domain-containing protein</fullName>
    </submittedName>
</protein>
<sequence>MFKKIFNWIKENKVITVVFVVLVFLLLKKFNNYSAYKRVSRVDNAGYNVEESTLVTETPSLVSQYKGERKLVTNSNFSLLVKKVGDAVDNVVKETESTGGFVVSTAISKDEGVDIASIEVRIPRDKLEGFSEYLKSISVRTVYENITGYDITDEYTDYTTRLESLESSKAILEDIMSKAVTADEVLNIQSRIFEIQDQIDALKGQISYMEQASTTSKVSIIMSTDELSLPYTPAKIWRPDVVFKQAIRSLFSLLIAIGTFGIWVVVFSPTLLFIMIIKKTFFKRKDKK</sequence>
<dbReference type="EMBL" id="JAAZNV010000013">
    <property type="protein sequence ID" value="NMB91960.1"/>
    <property type="molecule type" value="Genomic_DNA"/>
</dbReference>
<dbReference type="AlphaFoldDB" id="A0A7X9E7J6"/>
<dbReference type="Pfam" id="PF14257">
    <property type="entry name" value="DUF4349"/>
    <property type="match status" value="1"/>
</dbReference>
<dbReference type="InterPro" id="IPR025645">
    <property type="entry name" value="DUF4349"/>
</dbReference>
<proteinExistence type="predicted"/>
<accession>A0A7X9E7J6</accession>